<evidence type="ECO:0000256" key="1">
    <source>
        <dbReference type="SAM" id="Phobius"/>
    </source>
</evidence>
<keyword evidence="1" id="KW-0472">Membrane</keyword>
<feature type="transmembrane region" description="Helical" evidence="1">
    <location>
        <begin position="135"/>
        <end position="159"/>
    </location>
</feature>
<keyword evidence="1" id="KW-1133">Transmembrane helix</keyword>
<reference evidence="3" key="1">
    <citation type="journal article" date="2019" name="Int. J. Syst. Evol. Microbiol.">
        <title>The Global Catalogue of Microorganisms (GCM) 10K type strain sequencing project: providing services to taxonomists for standard genome sequencing and annotation.</title>
        <authorList>
            <consortium name="The Broad Institute Genomics Platform"/>
            <consortium name="The Broad Institute Genome Sequencing Center for Infectious Disease"/>
            <person name="Wu L."/>
            <person name="Ma J."/>
        </authorList>
    </citation>
    <scope>NUCLEOTIDE SEQUENCE [LARGE SCALE GENOMIC DNA]</scope>
    <source>
        <strain evidence="3">CCUG 58938</strain>
    </source>
</reference>
<feature type="transmembrane region" description="Helical" evidence="1">
    <location>
        <begin position="61"/>
        <end position="89"/>
    </location>
</feature>
<keyword evidence="3" id="KW-1185">Reference proteome</keyword>
<name>A0ABW3K4H9_9BACT</name>
<gene>
    <name evidence="2" type="ORF">ACFQ21_17675</name>
</gene>
<accession>A0ABW3K4H9</accession>
<dbReference type="RefSeq" id="WP_377580609.1">
    <property type="nucleotide sequence ID" value="NZ_JBHTKA010000007.1"/>
</dbReference>
<comment type="caution">
    <text evidence="2">The sequence shown here is derived from an EMBL/GenBank/DDBJ whole genome shotgun (WGS) entry which is preliminary data.</text>
</comment>
<proteinExistence type="predicted"/>
<organism evidence="2 3">
    <name type="scientific">Ohtaekwangia kribbensis</name>
    <dbReference type="NCBI Taxonomy" id="688913"/>
    <lineage>
        <taxon>Bacteria</taxon>
        <taxon>Pseudomonadati</taxon>
        <taxon>Bacteroidota</taxon>
        <taxon>Cytophagia</taxon>
        <taxon>Cytophagales</taxon>
        <taxon>Fulvivirgaceae</taxon>
        <taxon>Ohtaekwangia</taxon>
    </lineage>
</organism>
<keyword evidence="1" id="KW-0812">Transmembrane</keyword>
<protein>
    <recommendedName>
        <fullName evidence="4">DUF1440 domain-containing protein</fullName>
    </recommendedName>
</protein>
<evidence type="ECO:0008006" key="4">
    <source>
        <dbReference type="Google" id="ProtNLM"/>
    </source>
</evidence>
<evidence type="ECO:0000313" key="3">
    <source>
        <dbReference type="Proteomes" id="UP001597112"/>
    </source>
</evidence>
<feature type="transmembrane region" description="Helical" evidence="1">
    <location>
        <begin position="101"/>
        <end position="123"/>
    </location>
</feature>
<dbReference type="EMBL" id="JBHTKA010000007">
    <property type="protein sequence ID" value="MFD1001162.1"/>
    <property type="molecule type" value="Genomic_DNA"/>
</dbReference>
<dbReference type="Proteomes" id="UP001597112">
    <property type="component" value="Unassembled WGS sequence"/>
</dbReference>
<evidence type="ECO:0000313" key="2">
    <source>
        <dbReference type="EMBL" id="MFD1001162.1"/>
    </source>
</evidence>
<sequence length="169" mass="19013">MLQNFSSENPVRKSSVRIVLMLGLLVGTLDITGAIINYVVATGKNPIAIFRYIASALFDTSMPALFLAVMGLIMHYCIAMGWTVLFFFIYPRLRFLRQSQVATGMLYGIFIWIMMTLVFLPLTRIPPLPVRPMQAAIGIGILIVAIGLPLSFFTHHYYFGKSNAYRQQV</sequence>
<feature type="transmembrane region" description="Helical" evidence="1">
    <location>
        <begin position="20"/>
        <end position="41"/>
    </location>
</feature>